<dbReference type="RefSeq" id="WP_270677759.1">
    <property type="nucleotide sequence ID" value="NZ_JAQFWP010000017.1"/>
</dbReference>
<evidence type="ECO:0000313" key="3">
    <source>
        <dbReference type="EMBL" id="MDA2805112.1"/>
    </source>
</evidence>
<keyword evidence="2" id="KW-1133">Transmembrane helix</keyword>
<gene>
    <name evidence="3" type="ORF">O4U47_11365</name>
</gene>
<proteinExistence type="predicted"/>
<sequence length="186" mass="18848">MGYPRPQGQPAWALSPTNGPPDQEAGAPTPNPVLIARILLWGQGAVSAVAVLLGLAGLALVLIFYMDSPLGGSAPPADFYDALAAIGVAILILVVGIAALAIGTVAFGVMVPSLILAARFGRRTNGVRVGTLVLEGIVCGLSLFASVSAAIDRAIVPAVAPLPLAALSGAVFGLLLTPQARDHFRR</sequence>
<feature type="transmembrane region" description="Helical" evidence="2">
    <location>
        <begin position="129"/>
        <end position="149"/>
    </location>
</feature>
<feature type="transmembrane region" description="Helical" evidence="2">
    <location>
        <begin position="45"/>
        <end position="66"/>
    </location>
</feature>
<evidence type="ECO:0000256" key="2">
    <source>
        <dbReference type="SAM" id="Phobius"/>
    </source>
</evidence>
<keyword evidence="4" id="KW-1185">Reference proteome</keyword>
<reference evidence="3" key="1">
    <citation type="submission" date="2023-01" db="EMBL/GenBank/DDBJ databases">
        <title>Draft genome sequence of Nocardiopsis sp. LSu2-4 isolated from halophytes.</title>
        <authorList>
            <person name="Duangmal K."/>
            <person name="Chantavorakit T."/>
        </authorList>
    </citation>
    <scope>NUCLEOTIDE SEQUENCE</scope>
    <source>
        <strain evidence="3">LSu2-4</strain>
    </source>
</reference>
<feature type="transmembrane region" description="Helical" evidence="2">
    <location>
        <begin position="155"/>
        <end position="176"/>
    </location>
</feature>
<dbReference type="EMBL" id="JAQFWP010000017">
    <property type="protein sequence ID" value="MDA2805112.1"/>
    <property type="molecule type" value="Genomic_DNA"/>
</dbReference>
<dbReference type="Proteomes" id="UP001165685">
    <property type="component" value="Unassembled WGS sequence"/>
</dbReference>
<evidence type="ECO:0000256" key="1">
    <source>
        <dbReference type="SAM" id="MobiDB-lite"/>
    </source>
</evidence>
<comment type="caution">
    <text evidence="3">The sequence shown here is derived from an EMBL/GenBank/DDBJ whole genome shotgun (WGS) entry which is preliminary data.</text>
</comment>
<keyword evidence="2" id="KW-0472">Membrane</keyword>
<feature type="transmembrane region" description="Helical" evidence="2">
    <location>
        <begin position="86"/>
        <end position="117"/>
    </location>
</feature>
<evidence type="ECO:0000313" key="4">
    <source>
        <dbReference type="Proteomes" id="UP001165685"/>
    </source>
</evidence>
<keyword evidence="2" id="KW-0812">Transmembrane</keyword>
<name>A0ABT4TK67_9ACTN</name>
<accession>A0ABT4TK67</accession>
<feature type="region of interest" description="Disordered" evidence="1">
    <location>
        <begin position="1"/>
        <end position="26"/>
    </location>
</feature>
<organism evidence="3 4">
    <name type="scientific">Nocardiopsis suaedae</name>
    <dbReference type="NCBI Taxonomy" id="3018444"/>
    <lineage>
        <taxon>Bacteria</taxon>
        <taxon>Bacillati</taxon>
        <taxon>Actinomycetota</taxon>
        <taxon>Actinomycetes</taxon>
        <taxon>Streptosporangiales</taxon>
        <taxon>Nocardiopsidaceae</taxon>
        <taxon>Nocardiopsis</taxon>
    </lineage>
</organism>
<protein>
    <submittedName>
        <fullName evidence="3">Uncharacterized protein</fullName>
    </submittedName>
</protein>